<gene>
    <name evidence="3" type="ORF">D8674_005646</name>
</gene>
<evidence type="ECO:0000313" key="3">
    <source>
        <dbReference type="EMBL" id="KAB2605929.1"/>
    </source>
</evidence>
<name>A0A5N5FS09_9ROSA</name>
<keyword evidence="4" id="KW-1185">Reference proteome</keyword>
<feature type="domain" description="RNase H type-1" evidence="2">
    <location>
        <begin position="437"/>
        <end position="516"/>
    </location>
</feature>
<dbReference type="CDD" id="cd06222">
    <property type="entry name" value="RNase_H_like"/>
    <property type="match status" value="1"/>
</dbReference>
<dbReference type="SUPFAM" id="SSF56219">
    <property type="entry name" value="DNase I-like"/>
    <property type="match status" value="1"/>
</dbReference>
<dbReference type="EMBL" id="SMOL01000559">
    <property type="protein sequence ID" value="KAB2605929.1"/>
    <property type="molecule type" value="Genomic_DNA"/>
</dbReference>
<evidence type="ECO:0000313" key="4">
    <source>
        <dbReference type="Proteomes" id="UP000327157"/>
    </source>
</evidence>
<proteinExistence type="predicted"/>
<feature type="domain" description="Reverse transcriptase" evidence="1">
    <location>
        <begin position="221"/>
        <end position="368"/>
    </location>
</feature>
<dbReference type="Pfam" id="PF13456">
    <property type="entry name" value="RVT_3"/>
    <property type="match status" value="1"/>
</dbReference>
<dbReference type="Proteomes" id="UP000327157">
    <property type="component" value="Chromosome 11"/>
</dbReference>
<protein>
    <recommendedName>
        <fullName evidence="5">Reverse transcriptase domain-containing protein</fullName>
    </recommendedName>
</protein>
<dbReference type="InterPro" id="IPR036397">
    <property type="entry name" value="RNaseH_sf"/>
</dbReference>
<dbReference type="Pfam" id="PF00078">
    <property type="entry name" value="RVT_1"/>
    <property type="match status" value="1"/>
</dbReference>
<dbReference type="Gene3D" id="3.60.10.10">
    <property type="entry name" value="Endonuclease/exonuclease/phosphatase"/>
    <property type="match status" value="1"/>
</dbReference>
<dbReference type="InterPro" id="IPR012337">
    <property type="entry name" value="RNaseH-like_sf"/>
</dbReference>
<dbReference type="AlphaFoldDB" id="A0A5N5FS09"/>
<dbReference type="InterPro" id="IPR044730">
    <property type="entry name" value="RNase_H-like_dom_plant"/>
</dbReference>
<dbReference type="InterPro" id="IPR002156">
    <property type="entry name" value="RNaseH_domain"/>
</dbReference>
<dbReference type="PANTHER" id="PTHR46890">
    <property type="entry name" value="NON-LTR RETROLELEMENT REVERSE TRANSCRIPTASE-LIKE PROTEIN-RELATED"/>
    <property type="match status" value="1"/>
</dbReference>
<dbReference type="Gene3D" id="3.30.420.10">
    <property type="entry name" value="Ribonuclease H-like superfamily/Ribonuclease H"/>
    <property type="match status" value="1"/>
</dbReference>
<dbReference type="InterPro" id="IPR043502">
    <property type="entry name" value="DNA/RNA_pol_sf"/>
</dbReference>
<evidence type="ECO:0008006" key="5">
    <source>
        <dbReference type="Google" id="ProtNLM"/>
    </source>
</evidence>
<dbReference type="SUPFAM" id="SSF56672">
    <property type="entry name" value="DNA/RNA polymerases"/>
    <property type="match status" value="1"/>
</dbReference>
<sequence>MVGFRNALSGCQLQDLGFVGNKYTWETTRGGGLRVRLDRAVASQSWLDLFPQFRVTHLKPTTSDHIPVLLEWEVKRRLRATRRFRYEEGWSVQEGCAEAVKAGWESTFTGSPMFKVTEKIKATRFQLLNWAKRMENVIVQYFQTLFDSQGQQNASVVLDHVLPQVTAAMNCDLLLPFTNDEIKFALFQMHPTKAPGPDGMSLLSLGGMLRNINFTHVTLVPKNKDPMMMTQLRPISLCNVIYIICSKVLTNRLKRILPDIISPIQSVFVPGRLISDNCLKKSGWNGVMALKLDNSKVYNRIEWSFLEQMMRKLGFADDWISLIMMRVTTVTYSFKLNGEPVGYVHLKRGIRQGDPLSPFLFVLCAEGLSVSASIWFASPLCLRTDRQLHGGFRIWLIVCKSQAWLQEFRKWHDSKKVSSRTTTHKWEKPTVGWVKCNFDGAWDDLGQRGGVGVVVRDEKGDFVAATALQFRGISSAILAEIMAARAAVLFARNMGVSQMVVQEDEMMVINALQNDKSFQNWKATFGRRETNKVAHRLARLGLTLGTQISWFEEPSDVIFYFLVEDSIPS</sequence>
<accession>A0A5N5FS09</accession>
<dbReference type="PANTHER" id="PTHR46890:SF48">
    <property type="entry name" value="RNA-DIRECTED DNA POLYMERASE"/>
    <property type="match status" value="1"/>
</dbReference>
<reference evidence="3 4" key="3">
    <citation type="submission" date="2019-11" db="EMBL/GenBank/DDBJ databases">
        <title>A de novo genome assembly of a pear dwarfing rootstock.</title>
        <authorList>
            <person name="Wang F."/>
            <person name="Wang J."/>
            <person name="Li S."/>
            <person name="Zhang Y."/>
            <person name="Fang M."/>
            <person name="Ma L."/>
            <person name="Zhao Y."/>
            <person name="Jiang S."/>
        </authorList>
    </citation>
    <scope>NUCLEOTIDE SEQUENCE [LARGE SCALE GENOMIC DNA]</scope>
    <source>
        <strain evidence="3">S2</strain>
        <tissue evidence="3">Leaf</tissue>
    </source>
</reference>
<evidence type="ECO:0000259" key="2">
    <source>
        <dbReference type="Pfam" id="PF13456"/>
    </source>
</evidence>
<dbReference type="GO" id="GO:0004523">
    <property type="term" value="F:RNA-DNA hybrid ribonuclease activity"/>
    <property type="evidence" value="ECO:0007669"/>
    <property type="project" value="InterPro"/>
</dbReference>
<dbReference type="SUPFAM" id="SSF53098">
    <property type="entry name" value="Ribonuclease H-like"/>
    <property type="match status" value="1"/>
</dbReference>
<reference evidence="3 4" key="1">
    <citation type="submission" date="2019-09" db="EMBL/GenBank/DDBJ databases">
        <authorList>
            <person name="Ou C."/>
        </authorList>
    </citation>
    <scope>NUCLEOTIDE SEQUENCE [LARGE SCALE GENOMIC DNA]</scope>
    <source>
        <strain evidence="3">S2</strain>
        <tissue evidence="3">Leaf</tissue>
    </source>
</reference>
<reference evidence="4" key="2">
    <citation type="submission" date="2019-10" db="EMBL/GenBank/DDBJ databases">
        <title>A de novo genome assembly of a pear dwarfing rootstock.</title>
        <authorList>
            <person name="Wang F."/>
            <person name="Wang J."/>
            <person name="Li S."/>
            <person name="Zhang Y."/>
            <person name="Fang M."/>
            <person name="Ma L."/>
            <person name="Zhao Y."/>
            <person name="Jiang S."/>
        </authorList>
    </citation>
    <scope>NUCLEOTIDE SEQUENCE [LARGE SCALE GENOMIC DNA]</scope>
</reference>
<evidence type="ECO:0000259" key="1">
    <source>
        <dbReference type="Pfam" id="PF00078"/>
    </source>
</evidence>
<dbReference type="CDD" id="cd01650">
    <property type="entry name" value="RT_nLTR_like"/>
    <property type="match status" value="1"/>
</dbReference>
<dbReference type="GO" id="GO:0003676">
    <property type="term" value="F:nucleic acid binding"/>
    <property type="evidence" value="ECO:0007669"/>
    <property type="project" value="InterPro"/>
</dbReference>
<dbReference type="InterPro" id="IPR000477">
    <property type="entry name" value="RT_dom"/>
</dbReference>
<organism evidence="3 4">
    <name type="scientific">Pyrus ussuriensis x Pyrus communis</name>
    <dbReference type="NCBI Taxonomy" id="2448454"/>
    <lineage>
        <taxon>Eukaryota</taxon>
        <taxon>Viridiplantae</taxon>
        <taxon>Streptophyta</taxon>
        <taxon>Embryophyta</taxon>
        <taxon>Tracheophyta</taxon>
        <taxon>Spermatophyta</taxon>
        <taxon>Magnoliopsida</taxon>
        <taxon>eudicotyledons</taxon>
        <taxon>Gunneridae</taxon>
        <taxon>Pentapetalae</taxon>
        <taxon>rosids</taxon>
        <taxon>fabids</taxon>
        <taxon>Rosales</taxon>
        <taxon>Rosaceae</taxon>
        <taxon>Amygdaloideae</taxon>
        <taxon>Maleae</taxon>
        <taxon>Pyrus</taxon>
    </lineage>
</organism>
<dbReference type="InterPro" id="IPR052343">
    <property type="entry name" value="Retrotransposon-Effector_Assoc"/>
</dbReference>
<comment type="caution">
    <text evidence="3">The sequence shown here is derived from an EMBL/GenBank/DDBJ whole genome shotgun (WGS) entry which is preliminary data.</text>
</comment>
<dbReference type="OrthoDB" id="1935929at2759"/>
<dbReference type="InterPro" id="IPR036691">
    <property type="entry name" value="Endo/exonu/phosph_ase_sf"/>
</dbReference>